<dbReference type="InterPro" id="IPR057679">
    <property type="entry name" value="DUF7919"/>
</dbReference>
<evidence type="ECO:0000313" key="3">
    <source>
        <dbReference type="Proteomes" id="UP000316714"/>
    </source>
</evidence>
<name>A0A5C5V6X5_9BACT</name>
<protein>
    <recommendedName>
        <fullName evidence="1">DUF7919 domain-containing protein</fullName>
    </recommendedName>
</protein>
<evidence type="ECO:0000259" key="1">
    <source>
        <dbReference type="Pfam" id="PF25535"/>
    </source>
</evidence>
<evidence type="ECO:0000313" key="2">
    <source>
        <dbReference type="EMBL" id="TWT33830.1"/>
    </source>
</evidence>
<comment type="caution">
    <text evidence="2">The sequence shown here is derived from an EMBL/GenBank/DDBJ whole genome shotgun (WGS) entry which is preliminary data.</text>
</comment>
<organism evidence="2 3">
    <name type="scientific">Posidoniimonas corsicana</name>
    <dbReference type="NCBI Taxonomy" id="1938618"/>
    <lineage>
        <taxon>Bacteria</taxon>
        <taxon>Pseudomonadati</taxon>
        <taxon>Planctomycetota</taxon>
        <taxon>Planctomycetia</taxon>
        <taxon>Pirellulales</taxon>
        <taxon>Lacipirellulaceae</taxon>
        <taxon>Posidoniimonas</taxon>
    </lineage>
</organism>
<keyword evidence="3" id="KW-1185">Reference proteome</keyword>
<dbReference type="EMBL" id="SIHJ01000002">
    <property type="protein sequence ID" value="TWT33830.1"/>
    <property type="molecule type" value="Genomic_DNA"/>
</dbReference>
<proteinExistence type="predicted"/>
<reference evidence="2 3" key="1">
    <citation type="submission" date="2019-02" db="EMBL/GenBank/DDBJ databases">
        <title>Deep-cultivation of Planctomycetes and their phenomic and genomic characterization uncovers novel biology.</title>
        <authorList>
            <person name="Wiegand S."/>
            <person name="Jogler M."/>
            <person name="Boedeker C."/>
            <person name="Pinto D."/>
            <person name="Vollmers J."/>
            <person name="Rivas-Marin E."/>
            <person name="Kohn T."/>
            <person name="Peeters S.H."/>
            <person name="Heuer A."/>
            <person name="Rast P."/>
            <person name="Oberbeckmann S."/>
            <person name="Bunk B."/>
            <person name="Jeske O."/>
            <person name="Meyerdierks A."/>
            <person name="Storesund J.E."/>
            <person name="Kallscheuer N."/>
            <person name="Luecker S."/>
            <person name="Lage O.M."/>
            <person name="Pohl T."/>
            <person name="Merkel B.J."/>
            <person name="Hornburger P."/>
            <person name="Mueller R.-W."/>
            <person name="Bruemmer F."/>
            <person name="Labrenz M."/>
            <person name="Spormann A.M."/>
            <person name="Op Den Camp H."/>
            <person name="Overmann J."/>
            <person name="Amann R."/>
            <person name="Jetten M.S.M."/>
            <person name="Mascher T."/>
            <person name="Medema M.H."/>
            <person name="Devos D.P."/>
            <person name="Kaster A.-K."/>
            <person name="Ovreas L."/>
            <person name="Rohde M."/>
            <person name="Galperin M.Y."/>
            <person name="Jogler C."/>
        </authorList>
    </citation>
    <scope>NUCLEOTIDE SEQUENCE [LARGE SCALE GENOMIC DNA]</scope>
    <source>
        <strain evidence="2 3">KOR34</strain>
    </source>
</reference>
<dbReference type="AlphaFoldDB" id="A0A5C5V6X5"/>
<dbReference type="Pfam" id="PF25535">
    <property type="entry name" value="DUF7919"/>
    <property type="match status" value="1"/>
</dbReference>
<sequence>MAAVVDLEPCSCLPVGGVHILAVGWLGASSPIPTGPTPKDVYQRLKEFLVNPWQPFVSMGVHECELCQFEGEAVGNANLFIPYDQRIYVCPAMISHYINAHRYQPPSVFMEAVRACPPMHSMEYKKLLVQCNGRILWQDGTS</sequence>
<gene>
    <name evidence="2" type="ORF">KOR34_36640</name>
</gene>
<accession>A0A5C5V6X5</accession>
<feature type="domain" description="DUF7919" evidence="1">
    <location>
        <begin position="6"/>
        <end position="114"/>
    </location>
</feature>
<dbReference type="Proteomes" id="UP000316714">
    <property type="component" value="Unassembled WGS sequence"/>
</dbReference>